<evidence type="ECO:0000259" key="1">
    <source>
        <dbReference type="Pfam" id="PF13566"/>
    </source>
</evidence>
<dbReference type="Proteomes" id="UP000242317">
    <property type="component" value="Unassembled WGS sequence"/>
</dbReference>
<dbReference type="AlphaFoldDB" id="A0A1G6KDM3"/>
<dbReference type="EMBL" id="FMYK01000004">
    <property type="protein sequence ID" value="SDC29100.1"/>
    <property type="molecule type" value="Genomic_DNA"/>
</dbReference>
<name>A0A1G6KDM3_9GAMM</name>
<dbReference type="RefSeq" id="WP_092618823.1">
    <property type="nucleotide sequence ID" value="NZ_FMYK01000004.1"/>
</dbReference>
<evidence type="ECO:0000313" key="2">
    <source>
        <dbReference type="EMBL" id="SDC29100.1"/>
    </source>
</evidence>
<dbReference type="Pfam" id="PF13566">
    <property type="entry name" value="DUF4130"/>
    <property type="match status" value="1"/>
</dbReference>
<reference evidence="3" key="1">
    <citation type="submission" date="2016-09" db="EMBL/GenBank/DDBJ databases">
        <authorList>
            <person name="Varghese N."/>
            <person name="Submissions S."/>
        </authorList>
    </citation>
    <scope>NUCLEOTIDE SEQUENCE [LARGE SCALE GENOMIC DNA]</scope>
    <source>
        <strain evidence="3">ANC 3699</strain>
    </source>
</reference>
<accession>A0A1G6KDM3</accession>
<proteinExistence type="predicted"/>
<protein>
    <submittedName>
        <fullName evidence="2">Probable DNA metabolism protein</fullName>
    </submittedName>
</protein>
<gene>
    <name evidence="2" type="ORF">SAMN05421749_10422</name>
</gene>
<dbReference type="OrthoDB" id="5290748at2"/>
<organism evidence="2 3">
    <name type="scientific">Acinetobacter marinus</name>
    <dbReference type="NCBI Taxonomy" id="281375"/>
    <lineage>
        <taxon>Bacteria</taxon>
        <taxon>Pseudomonadati</taxon>
        <taxon>Pseudomonadota</taxon>
        <taxon>Gammaproteobacteria</taxon>
        <taxon>Moraxellales</taxon>
        <taxon>Moraxellaceae</taxon>
        <taxon>Acinetobacter</taxon>
    </lineage>
</organism>
<sequence>MASERPIYCFDGTLTGLLCCVFRAFQFREYQVEIHAFDAHQNASARQSLQDNLFNVSIEVASQDTQAQRVWNALKQKLSNNALRQLYYAFLAENTDAYQHIFNYCIYIFRHAQCQQIHSLEKNYTHPSVLAIAQWAKKVGREKHRMEAFIRFKKSSEGVFLSLIAPDFNVLPLIQRHFRNRYQDQRWLIYDEKRHFGVYYDLQQIQEVDLSAQSIDAQKEIGGSQQFLIDLDDQEALYDQLWKDYFQSINIKERQNIKLHVQCVPKRYWRYLNEKSL</sequence>
<dbReference type="NCBIfam" id="TIGR03915">
    <property type="entry name" value="SAM_7_link_chp"/>
    <property type="match status" value="1"/>
</dbReference>
<dbReference type="InterPro" id="IPR023875">
    <property type="entry name" value="DNA_repair_put"/>
</dbReference>
<feature type="domain" description="DUF4130" evidence="1">
    <location>
        <begin position="105"/>
        <end position="274"/>
    </location>
</feature>
<keyword evidence="3" id="KW-1185">Reference proteome</keyword>
<evidence type="ECO:0000313" key="3">
    <source>
        <dbReference type="Proteomes" id="UP000242317"/>
    </source>
</evidence>
<dbReference type="InterPro" id="IPR025404">
    <property type="entry name" value="DUF4130"/>
</dbReference>